<organism evidence="1 2">
    <name type="scientific">Pseudomonas fluorescens</name>
    <dbReference type="NCBI Taxonomy" id="294"/>
    <lineage>
        <taxon>Bacteria</taxon>
        <taxon>Pseudomonadati</taxon>
        <taxon>Pseudomonadota</taxon>
        <taxon>Gammaproteobacteria</taxon>
        <taxon>Pseudomonadales</taxon>
        <taxon>Pseudomonadaceae</taxon>
        <taxon>Pseudomonas</taxon>
    </lineage>
</organism>
<protein>
    <submittedName>
        <fullName evidence="1">Uncharacterized protein</fullName>
    </submittedName>
</protein>
<dbReference type="EMBL" id="CABVHJ010000007">
    <property type="protein sequence ID" value="VVM87953.1"/>
    <property type="molecule type" value="Genomic_DNA"/>
</dbReference>
<gene>
    <name evidence="1" type="ORF">PS655_02662</name>
</gene>
<accession>A0A5E6TB45</accession>
<evidence type="ECO:0000313" key="2">
    <source>
        <dbReference type="Proteomes" id="UP000327167"/>
    </source>
</evidence>
<proteinExistence type="predicted"/>
<name>A0A5E6TB45_PSEFL</name>
<evidence type="ECO:0000313" key="1">
    <source>
        <dbReference type="EMBL" id="VVM87953.1"/>
    </source>
</evidence>
<dbReference type="RefSeq" id="WP_150650652.1">
    <property type="nucleotide sequence ID" value="NZ_CABVHJ010000007.1"/>
</dbReference>
<reference evidence="1 2" key="1">
    <citation type="submission" date="2019-09" db="EMBL/GenBank/DDBJ databases">
        <authorList>
            <person name="Chandra G."/>
            <person name="Truman W A."/>
        </authorList>
    </citation>
    <scope>NUCLEOTIDE SEQUENCE [LARGE SCALE GENOMIC DNA]</scope>
    <source>
        <strain evidence="1">PS655</strain>
    </source>
</reference>
<dbReference type="Proteomes" id="UP000327167">
    <property type="component" value="Unassembled WGS sequence"/>
</dbReference>
<sequence>MDVAHCTLNGESYTVRQFEGLSEHHVAQLRRFLACPVCAGPAFYRKESTSGQAACFGARPHTPGCSLAAAEPRYRGGAGPDQVERINSGERIEIDFVYGAGPVTHINPNDPANPQGRGGRFVGGGSGPRNAVMHRRLSTLLKNLMHSDGFRNSDQLIAMPAGEFRVRNFFVEFSDIDGSHERAYRGYWGMISDAKGDGGGSLWLNSGGRDDVSIVIPNELVNVFAQRFNVDDIEELAGAYALFLGELKVSQNGKAYLACNDIQAISVSLAE</sequence>
<dbReference type="AlphaFoldDB" id="A0A5E6TB45"/>